<dbReference type="Proteomes" id="UP000186455">
    <property type="component" value="Unassembled WGS sequence"/>
</dbReference>
<keyword evidence="2" id="KW-1185">Reference proteome</keyword>
<dbReference type="RefSeq" id="WP_073795441.1">
    <property type="nucleotide sequence ID" value="NZ_LFBV01000012.1"/>
</dbReference>
<gene>
    <name evidence="1" type="ORF">AB852_35380</name>
</gene>
<organism evidence="1 2">
    <name type="scientific">Streptomyces uncialis</name>
    <dbReference type="NCBI Taxonomy" id="1048205"/>
    <lineage>
        <taxon>Bacteria</taxon>
        <taxon>Bacillati</taxon>
        <taxon>Actinomycetota</taxon>
        <taxon>Actinomycetes</taxon>
        <taxon>Kitasatosporales</taxon>
        <taxon>Streptomycetaceae</taxon>
        <taxon>Streptomyces</taxon>
    </lineage>
</organism>
<name>A0A1Q4UY50_9ACTN</name>
<proteinExistence type="predicted"/>
<dbReference type="AlphaFoldDB" id="A0A1Q4UY50"/>
<evidence type="ECO:0000313" key="1">
    <source>
        <dbReference type="EMBL" id="OKH90453.1"/>
    </source>
</evidence>
<comment type="caution">
    <text evidence="1">The sequence shown here is derived from an EMBL/GenBank/DDBJ whole genome shotgun (WGS) entry which is preliminary data.</text>
</comment>
<reference evidence="1 2" key="1">
    <citation type="submission" date="2015-06" db="EMBL/GenBank/DDBJ databases">
        <title>Cloning and characterization of the uncialamcin biosynthetic gene cluster.</title>
        <authorList>
            <person name="Yan X."/>
            <person name="Huang T."/>
            <person name="Ge H."/>
            <person name="Shen B."/>
        </authorList>
    </citation>
    <scope>NUCLEOTIDE SEQUENCE [LARGE SCALE GENOMIC DNA]</scope>
    <source>
        <strain evidence="1 2">DCA2648</strain>
    </source>
</reference>
<evidence type="ECO:0000313" key="2">
    <source>
        <dbReference type="Proteomes" id="UP000186455"/>
    </source>
</evidence>
<sequence length="61" mass="6941">MARTTFRVLGIVTSLNQPDKGVYEMVTAETPEEAKEIAKRRVEKKYPDGKTLMRNAELSEI</sequence>
<accession>A0A1Q4UY50</accession>
<protein>
    <submittedName>
        <fullName evidence="1">Uncharacterized protein</fullName>
    </submittedName>
</protein>
<dbReference type="EMBL" id="LFBV01000012">
    <property type="protein sequence ID" value="OKH90453.1"/>
    <property type="molecule type" value="Genomic_DNA"/>
</dbReference>